<reference evidence="16" key="2">
    <citation type="submission" date="2025-08" db="UniProtKB">
        <authorList>
            <consortium name="RefSeq"/>
        </authorList>
    </citation>
    <scope>IDENTIFICATION</scope>
</reference>
<dbReference type="InterPro" id="IPR001609">
    <property type="entry name" value="Myosin_head_motor_dom-like"/>
</dbReference>
<proteinExistence type="inferred from homology"/>
<dbReference type="Pfam" id="PF16521">
    <property type="entry name" value="Myosin-VI_CBD"/>
    <property type="match status" value="1"/>
</dbReference>
<dbReference type="InterPro" id="IPR049016">
    <property type="entry name" value="MYO6_lever"/>
</dbReference>
<dbReference type="CDD" id="cd01382">
    <property type="entry name" value="MYSc_Myo6"/>
    <property type="match status" value="1"/>
</dbReference>
<dbReference type="GeneID" id="106175921"/>
<keyword evidence="9 11" id="KW-0505">Motor protein</keyword>
<keyword evidence="7" id="KW-0112">Calmodulin-binding</keyword>
<dbReference type="OrthoDB" id="6108017at2759"/>
<evidence type="ECO:0000256" key="6">
    <source>
        <dbReference type="ARBA" id="ARBA00022840"/>
    </source>
</evidence>
<feature type="compositionally biased region" description="Basic and acidic residues" evidence="12">
    <location>
        <begin position="1096"/>
        <end position="1112"/>
    </location>
</feature>
<dbReference type="GO" id="GO:0016459">
    <property type="term" value="C:myosin complex"/>
    <property type="evidence" value="ECO:0007669"/>
    <property type="project" value="UniProtKB-KW"/>
</dbReference>
<evidence type="ECO:0000256" key="7">
    <source>
        <dbReference type="ARBA" id="ARBA00022860"/>
    </source>
</evidence>
<feature type="region of interest" description="Actin-binding" evidence="11">
    <location>
        <begin position="649"/>
        <end position="671"/>
    </location>
</feature>
<dbReference type="PRINTS" id="PR00193">
    <property type="entry name" value="MYOSINHEAVY"/>
</dbReference>
<dbReference type="Gene3D" id="3.40.850.10">
    <property type="entry name" value="Kinesin motor domain"/>
    <property type="match status" value="2"/>
</dbReference>
<sequence>MDGGKKVWVPHPSQGFKLGRIIDIGADTITVEPFDAPGSAISAAYDRVYPAEEYDNKDVEDNCALMYLNEATLLNNIRIRYTKNHIYTYVANILIAVNPYFEIPDAYSSATIKKYQGKSLGTMPPHVFAIADKAYRDMRSLKMSQSIIVSGESGAGKTESTKYILKYLTESWGTHAGPIEERIVESNPLLEAFGNAKTVRNNNSSRFGKFVEIHFNDKNAVAGGFISHYLLEKSRICVQGPEERNYHIFYRLCAGAPEDTRKKLGLTSPDNFHYIGRGCTQYFCQNDTEKKLAQDRKSKQYLAKGSLHDPQLDDVKDFQALDKAMTGMGMTPEEKMSIYSVVAGVLHLGNIAFEENTEDMKGGCKLKDSTAGSLKAAATLLGVDEDELKDALVSRVMQATRGGVKGTVIKVPLKVYEAQGARDALAKAVYSKLFDYIVNRVNQAIPFKSSSYYIGVLDIAGFEYFQVNSFEQFCINYCNEKLQQFFNERILKEEQQLYAKEGLNVKRIDYIDNADCIELIEGKSKGIFDLLDEEHKLPRPSPDHFTTEVHTKNKGHYRISIPRKSKLKSHRDVRDDEGFLVRHFAGAVVYHTVQFLEKNNDALHTSLEVLVQESKSTLMKTIFDDPTSKKIASGKLNFISVGSKFRAQLKTLMDKLASTGTNFIRCIKPNVKMVDHLFEGAQILSQLQCSGMNSVLDLMQQGYPSRTQFLELYNMYKKYLPPELARLDPRLFCKALFKALGLNENDFKFGLTKVFFRPGKFAEFDQMMKADPENLALLVKKVKRWLICSRWKKAQWCALSVIKLKNKIKFRREMLIKIQKTVRMWICVKKYRPRWQALKKVKTLRGQLPNMKQIVNQLKQDKDESSKQVAALEKSIETLIVKIKNTPMSRQEVDNAYNSLLTSMDQQLVAVKKKLEAQKNREEQERLRKIQEEMERERKKKEEEERKRKEEEEQRRIKAEMEARRKKEEEERKRQEEEDRKAAEALQKQLEKEAIEESKRQQMLEQERLDRELALRLASEDQSQVEEVQLQRAESVMAQRQAAAGKKFDLAKWKYAELRDAINTSCDVELLEACREEFHRRLKVYHAWKSKNKKRNVNERQAKQPESTEERAPQYVMEQDGGNKQKQTKAGNAPPAIPPRSVQKEEASQRYFRIPFVRPSDQHRDGENKKKGWWFAHFDGKWISRQMELHPDKQPVLLLAGVDDMQMCELSMEETGLTRKRGAEILEQEFEREWAKNGGDMYLKANANKVSSKNLQQKLGIVGK</sequence>
<evidence type="ECO:0000313" key="15">
    <source>
        <dbReference type="Proteomes" id="UP000085678"/>
    </source>
</evidence>
<dbReference type="GO" id="GO:0051015">
    <property type="term" value="F:actin filament binding"/>
    <property type="evidence" value="ECO:0007669"/>
    <property type="project" value="InterPro"/>
</dbReference>
<dbReference type="RefSeq" id="XP_013413545.1">
    <property type="nucleotide sequence ID" value="XM_013558091.1"/>
</dbReference>
<dbReference type="PANTHER" id="PTHR13140:SF745">
    <property type="entry name" value="UNCONVENTIONAL MYOSIN-VI"/>
    <property type="match status" value="1"/>
</dbReference>
<dbReference type="FunCoup" id="A0A1S3JT35">
    <property type="interactions" value="379"/>
</dbReference>
<dbReference type="FunFam" id="3.40.850.10:FF:000018">
    <property type="entry name" value="unconventional myosin-VI isoform X1"/>
    <property type="match status" value="1"/>
</dbReference>
<dbReference type="GO" id="GO:0007015">
    <property type="term" value="P:actin filament organization"/>
    <property type="evidence" value="ECO:0007669"/>
    <property type="project" value="TreeGrafter"/>
</dbReference>
<dbReference type="InterPro" id="IPR036114">
    <property type="entry name" value="MYSc_Myo6"/>
</dbReference>
<evidence type="ECO:0000256" key="1">
    <source>
        <dbReference type="ARBA" id="ARBA00004496"/>
    </source>
</evidence>
<dbReference type="InterPro" id="IPR004009">
    <property type="entry name" value="SH3_Myosin"/>
</dbReference>
<dbReference type="InterPro" id="IPR036961">
    <property type="entry name" value="Kinesin_motor_dom_sf"/>
</dbReference>
<dbReference type="Gene3D" id="6.10.220.10">
    <property type="match status" value="1"/>
</dbReference>
<evidence type="ECO:0000256" key="10">
    <source>
        <dbReference type="ARBA" id="ARBA00023203"/>
    </source>
</evidence>
<dbReference type="FunFam" id="1.10.10.820:FF:000001">
    <property type="entry name" value="Myosin heavy chain"/>
    <property type="match status" value="1"/>
</dbReference>
<dbReference type="GO" id="GO:0030139">
    <property type="term" value="C:endocytic vesicle"/>
    <property type="evidence" value="ECO:0007669"/>
    <property type="project" value="TreeGrafter"/>
</dbReference>
<keyword evidence="5 11" id="KW-0547">Nucleotide-binding</keyword>
<dbReference type="Gene3D" id="1.20.120.720">
    <property type="entry name" value="Myosin VI head, motor domain, U50 subdomain"/>
    <property type="match status" value="1"/>
</dbReference>
<evidence type="ECO:0000256" key="4">
    <source>
        <dbReference type="ARBA" id="ARBA00022553"/>
    </source>
</evidence>
<feature type="domain" description="Myosin motor" evidence="13">
    <location>
        <begin position="57"/>
        <end position="769"/>
    </location>
</feature>
<feature type="region of interest" description="Disordered" evidence="12">
    <location>
        <begin position="934"/>
        <end position="987"/>
    </location>
</feature>
<dbReference type="CDD" id="cd21759">
    <property type="entry name" value="CBD_MYO6-like"/>
    <property type="match status" value="1"/>
</dbReference>
<dbReference type="GO" id="GO:0030048">
    <property type="term" value="P:actin filament-based movement"/>
    <property type="evidence" value="ECO:0007669"/>
    <property type="project" value="TreeGrafter"/>
</dbReference>
<dbReference type="InterPro" id="IPR008989">
    <property type="entry name" value="Myosin_S1_N"/>
</dbReference>
<gene>
    <name evidence="16" type="primary">LOC106175921</name>
</gene>
<dbReference type="SMART" id="SM00242">
    <property type="entry name" value="MYSc"/>
    <property type="match status" value="1"/>
</dbReference>
<dbReference type="AlphaFoldDB" id="A0A1S3JT35"/>
<accession>A0A1S3JT35</accession>
<dbReference type="Pfam" id="PF21521">
    <property type="entry name" value="MYO6_lever"/>
    <property type="match status" value="1"/>
</dbReference>
<evidence type="ECO:0000256" key="5">
    <source>
        <dbReference type="ARBA" id="ARBA00022741"/>
    </source>
</evidence>
<dbReference type="GO" id="GO:0005516">
    <property type="term" value="F:calmodulin binding"/>
    <property type="evidence" value="ECO:0007669"/>
    <property type="project" value="UniProtKB-KW"/>
</dbReference>
<dbReference type="FunFam" id="1.20.58.530:FF:000006">
    <property type="entry name" value="Putative unconventional myosin-VI"/>
    <property type="match status" value="1"/>
</dbReference>
<evidence type="ECO:0000256" key="9">
    <source>
        <dbReference type="ARBA" id="ARBA00023175"/>
    </source>
</evidence>
<keyword evidence="8 11" id="KW-0518">Myosin</keyword>
<dbReference type="Gene3D" id="3.30.70.1590">
    <property type="match status" value="1"/>
</dbReference>
<evidence type="ECO:0000256" key="8">
    <source>
        <dbReference type="ARBA" id="ARBA00023123"/>
    </source>
</evidence>
<evidence type="ECO:0000313" key="16">
    <source>
        <dbReference type="RefSeq" id="XP_013413545.1"/>
    </source>
</evidence>
<name>A0A1S3JT35_LINAN</name>
<dbReference type="SUPFAM" id="SSF52540">
    <property type="entry name" value="P-loop containing nucleoside triphosphate hydrolases"/>
    <property type="match status" value="1"/>
</dbReference>
<protein>
    <submittedName>
        <fullName evidence="16">Unconventional myosin-VI</fullName>
    </submittedName>
</protein>
<dbReference type="InterPro" id="IPR027417">
    <property type="entry name" value="P-loop_NTPase"/>
</dbReference>
<dbReference type="GO" id="GO:0005524">
    <property type="term" value="F:ATP binding"/>
    <property type="evidence" value="ECO:0007669"/>
    <property type="project" value="UniProtKB-UniRule"/>
</dbReference>
<reference evidence="16" key="1">
    <citation type="journal article" date="2015" name="Nat. Commun.">
        <title>The Lingula genome provides insights into brachiopod evolution and the origin of phosphate biomineralization.</title>
        <authorList>
            <person name="Luo Y.J."/>
            <person name="Takeuchi T."/>
            <person name="Koyanagi R."/>
            <person name="Yamada L."/>
            <person name="Kanda M."/>
            <person name="Khalturina M."/>
            <person name="Fujie M."/>
            <person name="Yamasaki S.I."/>
            <person name="Endo K."/>
            <person name="Satoh N."/>
        </authorList>
    </citation>
    <scope>NUCLEOTIDE SEQUENCE</scope>
</reference>
<dbReference type="GO" id="GO:0005886">
    <property type="term" value="C:plasma membrane"/>
    <property type="evidence" value="ECO:0007669"/>
    <property type="project" value="TreeGrafter"/>
</dbReference>
<dbReference type="Pfam" id="PF00063">
    <property type="entry name" value="Myosin_head"/>
    <property type="match status" value="1"/>
</dbReference>
<dbReference type="InParanoid" id="A0A1S3JT35"/>
<dbReference type="InterPro" id="IPR032412">
    <property type="entry name" value="Myosin-VI_CBD"/>
</dbReference>
<dbReference type="CDD" id="cd21958">
    <property type="entry name" value="MyUb_Myo6"/>
    <property type="match status" value="1"/>
</dbReference>
<feature type="domain" description="Myosin N-terminal SH3-like" evidence="14">
    <location>
        <begin position="2"/>
        <end position="53"/>
    </location>
</feature>
<dbReference type="STRING" id="7574.A0A1S3JT35"/>
<comment type="similarity">
    <text evidence="2 11">Belongs to the TRAFAC class myosin-kinesin ATPase superfamily. Myosin family.</text>
</comment>
<dbReference type="Gene3D" id="2.30.30.360">
    <property type="entry name" value="Myosin S1 fragment, N-terminal"/>
    <property type="match status" value="1"/>
</dbReference>
<dbReference type="PROSITE" id="PS51844">
    <property type="entry name" value="SH3_LIKE"/>
    <property type="match status" value="1"/>
</dbReference>
<feature type="binding site" evidence="11">
    <location>
        <begin position="151"/>
        <end position="158"/>
    </location>
    <ligand>
        <name>ATP</name>
        <dbReference type="ChEBI" id="CHEBI:30616"/>
    </ligand>
</feature>
<dbReference type="PROSITE" id="PS51456">
    <property type="entry name" value="MYOSIN_MOTOR"/>
    <property type="match status" value="1"/>
</dbReference>
<evidence type="ECO:0000256" key="12">
    <source>
        <dbReference type="SAM" id="MobiDB-lite"/>
    </source>
</evidence>
<dbReference type="Gene3D" id="1.20.58.530">
    <property type="match status" value="1"/>
</dbReference>
<feature type="region of interest" description="Disordered" evidence="12">
    <location>
        <begin position="1093"/>
        <end position="1145"/>
    </location>
</feature>
<dbReference type="FunFam" id="3.30.70.1590:FF:000002">
    <property type="entry name" value="unconventional myosin-VI isoform X1"/>
    <property type="match status" value="1"/>
</dbReference>
<evidence type="ECO:0000256" key="11">
    <source>
        <dbReference type="PROSITE-ProRule" id="PRU00782"/>
    </source>
</evidence>
<keyword evidence="3" id="KW-0963">Cytoplasm</keyword>
<dbReference type="PROSITE" id="PS50096">
    <property type="entry name" value="IQ"/>
    <property type="match status" value="1"/>
</dbReference>
<evidence type="ECO:0000259" key="13">
    <source>
        <dbReference type="PROSITE" id="PS51456"/>
    </source>
</evidence>
<keyword evidence="6 11" id="KW-0067">ATP-binding</keyword>
<dbReference type="GO" id="GO:0000146">
    <property type="term" value="F:microfilament motor activity"/>
    <property type="evidence" value="ECO:0007669"/>
    <property type="project" value="TreeGrafter"/>
</dbReference>
<keyword evidence="4" id="KW-0597">Phosphoprotein</keyword>
<dbReference type="KEGG" id="lak:106175921"/>
<evidence type="ECO:0000259" key="14">
    <source>
        <dbReference type="PROSITE" id="PS51844"/>
    </source>
</evidence>
<keyword evidence="10 11" id="KW-0009">Actin-binding</keyword>
<organism evidence="15 16">
    <name type="scientific">Lingula anatina</name>
    <name type="common">Brachiopod</name>
    <name type="synonym">Lingula unguis</name>
    <dbReference type="NCBI Taxonomy" id="7574"/>
    <lineage>
        <taxon>Eukaryota</taxon>
        <taxon>Metazoa</taxon>
        <taxon>Spiralia</taxon>
        <taxon>Lophotrochozoa</taxon>
        <taxon>Brachiopoda</taxon>
        <taxon>Linguliformea</taxon>
        <taxon>Lingulata</taxon>
        <taxon>Lingulida</taxon>
        <taxon>Linguloidea</taxon>
        <taxon>Lingulidae</taxon>
        <taxon>Lingula</taxon>
    </lineage>
</organism>
<evidence type="ECO:0000256" key="2">
    <source>
        <dbReference type="ARBA" id="ARBA00008314"/>
    </source>
</evidence>
<comment type="subcellular location">
    <subcellularLocation>
        <location evidence="1">Cytoplasm</location>
    </subcellularLocation>
</comment>
<dbReference type="Proteomes" id="UP000085678">
    <property type="component" value="Unplaced"/>
</dbReference>
<evidence type="ECO:0000256" key="3">
    <source>
        <dbReference type="ARBA" id="ARBA00022490"/>
    </source>
</evidence>
<dbReference type="PANTHER" id="PTHR13140">
    <property type="entry name" value="MYOSIN"/>
    <property type="match status" value="1"/>
</dbReference>
<keyword evidence="15" id="KW-1185">Reference proteome</keyword>